<dbReference type="OMA" id="ARANQTH"/>
<comment type="similarity">
    <text evidence="3">Belongs to the NPH3 family.</text>
</comment>
<protein>
    <submittedName>
        <fullName evidence="6">Putative SKP1/BTB/POZ domain, NPH3 domain protein</fullName>
    </submittedName>
    <submittedName>
        <fullName evidence="5">SKP1/BTB/POZ domain superfamily, NPH3 domain-containing protein</fullName>
    </submittedName>
</protein>
<dbReference type="GO" id="GO:0016567">
    <property type="term" value="P:protein ubiquitination"/>
    <property type="evidence" value="ECO:0007669"/>
    <property type="project" value="UniProtKB-UniPathway"/>
</dbReference>
<dbReference type="Gramene" id="mRNA:HanXRQr2_Chr02g0065881">
    <property type="protein sequence ID" value="mRNA:HanXRQr2_Chr02g0065881"/>
    <property type="gene ID" value="HanXRQr2_Chr02g0065881"/>
</dbReference>
<dbReference type="PANTHER" id="PTHR32370">
    <property type="entry name" value="OS12G0117600 PROTEIN"/>
    <property type="match status" value="1"/>
</dbReference>
<dbReference type="EMBL" id="MNCJ02000317">
    <property type="protein sequence ID" value="KAF5818488.1"/>
    <property type="molecule type" value="Genomic_DNA"/>
</dbReference>
<reference evidence="5 7" key="1">
    <citation type="journal article" date="2017" name="Nature">
        <title>The sunflower genome provides insights into oil metabolism, flowering and Asterid evolution.</title>
        <authorList>
            <person name="Badouin H."/>
            <person name="Gouzy J."/>
            <person name="Grassa C.J."/>
            <person name="Murat F."/>
            <person name="Staton S.E."/>
            <person name="Cottret L."/>
            <person name="Lelandais-Briere C."/>
            <person name="Owens G.L."/>
            <person name="Carrere S."/>
            <person name="Mayjonade B."/>
            <person name="Legrand L."/>
            <person name="Gill N."/>
            <person name="Kane N.C."/>
            <person name="Bowers J.E."/>
            <person name="Hubner S."/>
            <person name="Bellec A."/>
            <person name="Berard A."/>
            <person name="Berges H."/>
            <person name="Blanchet N."/>
            <person name="Boniface M.C."/>
            <person name="Brunel D."/>
            <person name="Catrice O."/>
            <person name="Chaidir N."/>
            <person name="Claudel C."/>
            <person name="Donnadieu C."/>
            <person name="Faraut T."/>
            <person name="Fievet G."/>
            <person name="Helmstetter N."/>
            <person name="King M."/>
            <person name="Knapp S.J."/>
            <person name="Lai Z."/>
            <person name="Le Paslier M.C."/>
            <person name="Lippi Y."/>
            <person name="Lorenzon L."/>
            <person name="Mandel J.R."/>
            <person name="Marage G."/>
            <person name="Marchand G."/>
            <person name="Marquand E."/>
            <person name="Bret-Mestries E."/>
            <person name="Morien E."/>
            <person name="Nambeesan S."/>
            <person name="Nguyen T."/>
            <person name="Pegot-Espagnet P."/>
            <person name="Pouilly N."/>
            <person name="Raftis F."/>
            <person name="Sallet E."/>
            <person name="Schiex T."/>
            <person name="Thomas J."/>
            <person name="Vandecasteele C."/>
            <person name="Vares D."/>
            <person name="Vear F."/>
            <person name="Vautrin S."/>
            <person name="Crespi M."/>
            <person name="Mangin B."/>
            <person name="Burke J.M."/>
            <person name="Salse J."/>
            <person name="Munos S."/>
            <person name="Vincourt P."/>
            <person name="Rieseberg L.H."/>
            <person name="Langlade N.B."/>
        </authorList>
    </citation>
    <scope>NUCLEOTIDE SEQUENCE [LARGE SCALE GENOMIC DNA]</scope>
    <source>
        <strain evidence="7">cv. SF193</strain>
        <tissue evidence="5">Leaves</tissue>
    </source>
</reference>
<dbReference type="EMBL" id="CM007891">
    <property type="protein sequence ID" value="OTG34036.1"/>
    <property type="molecule type" value="Genomic_DNA"/>
</dbReference>
<evidence type="ECO:0000256" key="1">
    <source>
        <dbReference type="ARBA" id="ARBA00004906"/>
    </source>
</evidence>
<reference evidence="5" key="3">
    <citation type="submission" date="2020-06" db="EMBL/GenBank/DDBJ databases">
        <title>Helianthus annuus Genome sequencing and assembly Release 2.</title>
        <authorList>
            <person name="Gouzy J."/>
            <person name="Langlade N."/>
            <person name="Munos S."/>
        </authorList>
    </citation>
    <scope>NUCLEOTIDE SEQUENCE</scope>
    <source>
        <tissue evidence="5">Leaves</tissue>
    </source>
</reference>
<proteinExistence type="inferred from homology"/>
<organism evidence="6 7">
    <name type="scientific">Helianthus annuus</name>
    <name type="common">Common sunflower</name>
    <dbReference type="NCBI Taxonomy" id="4232"/>
    <lineage>
        <taxon>Eukaryota</taxon>
        <taxon>Viridiplantae</taxon>
        <taxon>Streptophyta</taxon>
        <taxon>Embryophyta</taxon>
        <taxon>Tracheophyta</taxon>
        <taxon>Spermatophyta</taxon>
        <taxon>Magnoliopsida</taxon>
        <taxon>eudicotyledons</taxon>
        <taxon>Gunneridae</taxon>
        <taxon>Pentapetalae</taxon>
        <taxon>asterids</taxon>
        <taxon>campanulids</taxon>
        <taxon>Asterales</taxon>
        <taxon>Asteraceae</taxon>
        <taxon>Asteroideae</taxon>
        <taxon>Heliantheae alliance</taxon>
        <taxon>Heliantheae</taxon>
        <taxon>Helianthus</taxon>
    </lineage>
</organism>
<keyword evidence="2" id="KW-0833">Ubl conjugation pathway</keyword>
<sequence length="206" mass="23556">MYKKRGVFHLKHDHSMPGGARIKYVIAFTVELHDIPGGADGFELCAKFCYGIKIDLSARNFVPAICAAKFMQMTESVGKGNFISKLEVFYNSCILEGWKDSVVALQTTERFPEWSENLGIIRSCIDCVVDKILTPPSKVRWSFTYTRQGYEKKKHHESTPKDWWTEDIADLNIDLFRCVVNTVKSTNMLPPQLIGEALHVYACRWL</sequence>
<feature type="domain" description="NPH3" evidence="4">
    <location>
        <begin position="162"/>
        <end position="206"/>
    </location>
</feature>
<dbReference type="Proteomes" id="UP000215914">
    <property type="component" value="Chromosome 2"/>
</dbReference>
<keyword evidence="7" id="KW-1185">Reference proteome</keyword>
<dbReference type="Pfam" id="PF03000">
    <property type="entry name" value="NPH3"/>
    <property type="match status" value="1"/>
</dbReference>
<evidence type="ECO:0000313" key="5">
    <source>
        <dbReference type="EMBL" id="KAF5818488.1"/>
    </source>
</evidence>
<comment type="pathway">
    <text evidence="1">Protein modification; protein ubiquitination.</text>
</comment>
<dbReference type="InterPro" id="IPR027356">
    <property type="entry name" value="NPH3_dom"/>
</dbReference>
<dbReference type="InParanoid" id="A0A251VFW0"/>
<evidence type="ECO:0000259" key="4">
    <source>
        <dbReference type="PROSITE" id="PS51649"/>
    </source>
</evidence>
<dbReference type="UniPathway" id="UPA00143"/>
<name>A0A251VFW0_HELAN</name>
<evidence type="ECO:0000313" key="7">
    <source>
        <dbReference type="Proteomes" id="UP000215914"/>
    </source>
</evidence>
<accession>A0A251VFW0</accession>
<reference evidence="6" key="2">
    <citation type="submission" date="2017-02" db="EMBL/GenBank/DDBJ databases">
        <title>Sunflower complete genome.</title>
        <authorList>
            <person name="Langlade N."/>
            <person name="Munos S."/>
        </authorList>
    </citation>
    <scope>NUCLEOTIDE SEQUENCE [LARGE SCALE GENOMIC DNA]</scope>
    <source>
        <tissue evidence="6">Leaves</tissue>
    </source>
</reference>
<dbReference type="SUPFAM" id="SSF54695">
    <property type="entry name" value="POZ domain"/>
    <property type="match status" value="1"/>
</dbReference>
<evidence type="ECO:0000313" key="6">
    <source>
        <dbReference type="EMBL" id="OTG34036.1"/>
    </source>
</evidence>
<dbReference type="InterPro" id="IPR011333">
    <property type="entry name" value="SKP1/BTB/POZ_sf"/>
</dbReference>
<dbReference type="AlphaFoldDB" id="A0A251VFW0"/>
<evidence type="ECO:0000256" key="3">
    <source>
        <dbReference type="PROSITE-ProRule" id="PRU00982"/>
    </source>
</evidence>
<gene>
    <name evidence="6" type="ORF">HannXRQ_Chr02g0041221</name>
    <name evidence="5" type="ORF">HanXRQr2_Chr02g0065881</name>
</gene>
<dbReference type="InterPro" id="IPR043454">
    <property type="entry name" value="NPH3/RPT2-like"/>
</dbReference>
<dbReference type="PROSITE" id="PS51649">
    <property type="entry name" value="NPH3"/>
    <property type="match status" value="1"/>
</dbReference>
<evidence type="ECO:0000256" key="2">
    <source>
        <dbReference type="ARBA" id="ARBA00022786"/>
    </source>
</evidence>